<protein>
    <recommendedName>
        <fullName evidence="3">YCII-related domain-containing protein</fullName>
    </recommendedName>
</protein>
<proteinExistence type="predicted"/>
<dbReference type="RefSeq" id="WP_341840820.1">
    <property type="nucleotide sequence ID" value="NZ_CP149792.1"/>
</dbReference>
<dbReference type="Proteomes" id="UP001449657">
    <property type="component" value="Chromosome"/>
</dbReference>
<organism evidence="1 2">
    <name type="scientific">Chitinophaga caseinilytica</name>
    <dbReference type="NCBI Taxonomy" id="2267521"/>
    <lineage>
        <taxon>Bacteria</taxon>
        <taxon>Pseudomonadati</taxon>
        <taxon>Bacteroidota</taxon>
        <taxon>Chitinophagia</taxon>
        <taxon>Chitinophagales</taxon>
        <taxon>Chitinophagaceae</taxon>
        <taxon>Chitinophaga</taxon>
    </lineage>
</organism>
<evidence type="ECO:0008006" key="3">
    <source>
        <dbReference type="Google" id="ProtNLM"/>
    </source>
</evidence>
<gene>
    <name evidence="1" type="ORF">WJU22_24590</name>
</gene>
<dbReference type="EMBL" id="CP150096">
    <property type="protein sequence ID" value="WZN46079.1"/>
    <property type="molecule type" value="Genomic_DNA"/>
</dbReference>
<keyword evidence="2" id="KW-1185">Reference proteome</keyword>
<dbReference type="SUPFAM" id="SSF54909">
    <property type="entry name" value="Dimeric alpha+beta barrel"/>
    <property type="match status" value="1"/>
</dbReference>
<dbReference type="InterPro" id="IPR011008">
    <property type="entry name" value="Dimeric_a/b-barrel"/>
</dbReference>
<accession>A0ABZ2Z2U3</accession>
<evidence type="ECO:0000313" key="2">
    <source>
        <dbReference type="Proteomes" id="UP001449657"/>
    </source>
</evidence>
<sequence>MAKLIPVFLLGVFLTFVIASFSSRLKHKPEGTVTILPAPADSLAQAAIVQQYWMVFFRNGDHMQQDPASAALIDEAHVLHIRNLTREGKMMLAGAFAEYEDLRGIYVLKAADSLDAVKMVMADSAVATGRLRFNIKPWWTARNCVFK</sequence>
<evidence type="ECO:0000313" key="1">
    <source>
        <dbReference type="EMBL" id="WZN46079.1"/>
    </source>
</evidence>
<reference evidence="1 2" key="1">
    <citation type="submission" date="2024-03" db="EMBL/GenBank/DDBJ databases">
        <title>Chitinophaga caseinilytica sp. nov., a casein hydrolysing bacterium isolated from forest soil.</title>
        <authorList>
            <person name="Lee D.S."/>
            <person name="Han D.M."/>
            <person name="Baek J.H."/>
            <person name="Choi D.G."/>
            <person name="Jeon J.H."/>
            <person name="Jeon C.O."/>
        </authorList>
    </citation>
    <scope>NUCLEOTIDE SEQUENCE [LARGE SCALE GENOMIC DNA]</scope>
    <source>
        <strain evidence="1 2">KACC 19118</strain>
    </source>
</reference>
<name>A0ABZ2Z2U3_9BACT</name>